<dbReference type="Gene3D" id="3.40.50.2060">
    <property type="match status" value="1"/>
</dbReference>
<dbReference type="Gene3D" id="3.40.50.1910">
    <property type="match status" value="1"/>
</dbReference>
<dbReference type="VEuPathDB" id="ToxoDB:TGME49_240740"/>
<dbReference type="Proteomes" id="UP000001529">
    <property type="component" value="Chromosome VI"/>
</dbReference>
<keyword evidence="3" id="KW-1185">Reference proteome</keyword>
<dbReference type="SUPFAM" id="SSF56815">
    <property type="entry name" value="Sec1/munc18-like (SM) proteins"/>
    <property type="match status" value="1"/>
</dbReference>
<dbReference type="KEGG" id="tgo:TGME49_240740"/>
<dbReference type="Pfam" id="PF00995">
    <property type="entry name" value="Sec1"/>
    <property type="match status" value="1"/>
</dbReference>
<dbReference type="EMBL" id="CM002040">
    <property type="protein sequence ID" value="EPT30676.1"/>
    <property type="molecule type" value="Genomic_DNA"/>
</dbReference>
<name>A0A125YFF3_TOXGM</name>
<accession>A0A125YFF3</accession>
<dbReference type="PANTHER" id="PTHR11679">
    <property type="entry name" value="VESICLE PROTEIN SORTING-ASSOCIATED"/>
    <property type="match status" value="1"/>
</dbReference>
<dbReference type="InterPro" id="IPR043154">
    <property type="entry name" value="Sec-1-like_dom1"/>
</dbReference>
<dbReference type="GeneID" id="7894958"/>
<reference evidence="2" key="1">
    <citation type="submission" date="2013-04" db="EMBL/GenBank/DDBJ databases">
        <authorList>
            <person name="Sibley D."/>
            <person name="Venepally P."/>
            <person name="Karamycheva S."/>
            <person name="Hadjithomas M."/>
            <person name="Khan A."/>
            <person name="Brunk B."/>
            <person name="Roos D."/>
            <person name="Caler E."/>
            <person name="Lorenzi H."/>
        </authorList>
    </citation>
    <scope>NUCLEOTIDE SEQUENCE [LARGE SCALE GENOMIC DNA]</scope>
    <source>
        <strain evidence="2">ME49</strain>
    </source>
</reference>
<dbReference type="AlphaFoldDB" id="A0A125YFF3"/>
<dbReference type="PhylomeDB" id="A0A125YFF3"/>
<dbReference type="GO" id="GO:0016192">
    <property type="term" value="P:vesicle-mediated transport"/>
    <property type="evidence" value="ECO:0007669"/>
    <property type="project" value="InterPro"/>
</dbReference>
<dbReference type="InterPro" id="IPR043127">
    <property type="entry name" value="Sec-1-like_dom3a"/>
</dbReference>
<dbReference type="OrthoDB" id="2228at2759"/>
<dbReference type="Gene3D" id="1.25.40.60">
    <property type="match status" value="1"/>
</dbReference>
<organism evidence="2 3">
    <name type="scientific">Toxoplasma gondii (strain ATCC 50611 / Me49)</name>
    <dbReference type="NCBI Taxonomy" id="508771"/>
    <lineage>
        <taxon>Eukaryota</taxon>
        <taxon>Sar</taxon>
        <taxon>Alveolata</taxon>
        <taxon>Apicomplexa</taxon>
        <taxon>Conoidasida</taxon>
        <taxon>Coccidia</taxon>
        <taxon>Eucoccidiorida</taxon>
        <taxon>Eimeriorina</taxon>
        <taxon>Sarcocystidae</taxon>
        <taxon>Toxoplasma</taxon>
    </lineage>
</organism>
<evidence type="ECO:0000313" key="2">
    <source>
        <dbReference type="EMBL" id="EPT30676.1"/>
    </source>
</evidence>
<gene>
    <name evidence="2" type="ORF">TGME49_240740</name>
</gene>
<evidence type="ECO:0000256" key="1">
    <source>
        <dbReference type="ARBA" id="ARBA00009884"/>
    </source>
</evidence>
<dbReference type="InterPro" id="IPR036045">
    <property type="entry name" value="Sec1-like_sf"/>
</dbReference>
<dbReference type="InterPro" id="IPR027482">
    <property type="entry name" value="Sec1-like_dom2"/>
</dbReference>
<dbReference type="RefSeq" id="XP_002366693.1">
    <property type="nucleotide sequence ID" value="XM_002366652.1"/>
</dbReference>
<evidence type="ECO:0000313" key="3">
    <source>
        <dbReference type="Proteomes" id="UP000001529"/>
    </source>
</evidence>
<comment type="similarity">
    <text evidence="1">Belongs to the STXBP/unc-18/SEC1 family.</text>
</comment>
<dbReference type="PIRSF" id="PIRSF005715">
    <property type="entry name" value="VPS45_Sec1"/>
    <property type="match status" value="1"/>
</dbReference>
<dbReference type="Gene3D" id="3.90.830.10">
    <property type="entry name" value="Syntaxin Binding Protein 1, Chain A, domain 2"/>
    <property type="match status" value="1"/>
</dbReference>
<sequence>MSFKAICKRRLLDEMVRHTTRGQNYIVMLVDDRSLRILSACCNVYDVLEEGVTVIEPVCQHRQPLPDLDALYFVSPETASVDAILRDFSSDKNQYNRIQVYFTSPLPPGGQVLRKFARCPNILPRIRAFVEFNLDFIAQEQRVFHLDRPSDFVDLFRGQDAEKLDRIATQLFTLCASLGETPAIRFQKNLRGCAKAVATCLYDKLRHAEFKQTSEPGESTLLIVDRSVDLATLFIHEYTYQALVYDVLNIATSSFTKLLANKEEDEDAIRENTFQYEIVNNLGKHEKKRAELGEQDELWVRFRHQHIQSVNQEVQEEIKRFVKENATAQIQKQEGQGPTLQAIRSLPQYQEMLAKYWVHASLTEQSFAQLQERNLMNVGILEQDLACGVDKDGKEVSASKLLTMLSNHLSDANAEVDDKLRLLLLYFTQMTGLSPSDRTKLMEAAQLSLTSEETVQKFLSLQLHQENVDTEAGTSRLAHRLERDKDRRKFFKRRAKNAAYELSRFEPFVKTLMERALLGDLHGGNYPFVEETRPGPKSQSRLASATEQTIGRATEWAWSSAGNQCSTTSSPVSSERPRKKFILFVLGGITHAEMRCAYEVSNELGADVILGGTSILTPPQIIRILKQSPFSAA</sequence>
<protein>
    <submittedName>
        <fullName evidence="2">Sec1 family protein</fullName>
    </submittedName>
</protein>
<dbReference type="InterPro" id="IPR001619">
    <property type="entry name" value="Sec1-like"/>
</dbReference>
<proteinExistence type="inferred from homology"/>
<dbReference type="EMBL" id="KE138826">
    <property type="protein sequence ID" value="EPT30676.1"/>
    <property type="molecule type" value="Genomic_DNA"/>
</dbReference>